<dbReference type="RefSeq" id="WP_069996252.1">
    <property type="nucleotide sequence ID" value="NZ_FMPG01000013.1"/>
</dbReference>
<reference evidence="4 6" key="2">
    <citation type="submission" date="2016-09" db="EMBL/GenBank/DDBJ databases">
        <authorList>
            <consortium name="Pathogen Informatics"/>
            <person name="Sun Q."/>
            <person name="Inoue M."/>
        </authorList>
    </citation>
    <scope>NUCLEOTIDE SEQUENCE [LARGE SCALE GENOMIC DNA]</scope>
    <source>
        <strain evidence="4 6">82C</strain>
    </source>
</reference>
<evidence type="ECO:0000256" key="2">
    <source>
        <dbReference type="SAM" id="SignalP"/>
    </source>
</evidence>
<dbReference type="Pfam" id="PF14729">
    <property type="entry name" value="DUF4467"/>
    <property type="match status" value="1"/>
</dbReference>
<keyword evidence="2" id="KW-0732">Signal</keyword>
<dbReference type="EMBL" id="FMPG01000013">
    <property type="protein sequence ID" value="SCT33811.1"/>
    <property type="molecule type" value="Genomic_DNA"/>
</dbReference>
<dbReference type="Proteomes" id="UP000095768">
    <property type="component" value="Unassembled WGS sequence"/>
</dbReference>
<sequence>MKKWCVLLLSIMFLLAACGQKYDTEINEVTKLEKADRDNSKKVDRKNSNFYVYEGGNVIVMSYQSLAGGTSIRSHLYKKNETTDKYEEDRNINAKKYMKNNEPDYKEENLKE</sequence>
<evidence type="ECO:0000313" key="4">
    <source>
        <dbReference type="EMBL" id="SCT28311.1"/>
    </source>
</evidence>
<protein>
    <submittedName>
        <fullName evidence="5">Lipoprotein, putative</fullName>
    </submittedName>
</protein>
<dbReference type="EMBL" id="FMPI01000017">
    <property type="protein sequence ID" value="SCT28311.1"/>
    <property type="molecule type" value="Genomic_DNA"/>
</dbReference>
<proteinExistence type="predicted"/>
<evidence type="ECO:0000313" key="6">
    <source>
        <dbReference type="Proteomes" id="UP000095412"/>
    </source>
</evidence>
<gene>
    <name evidence="5" type="ORF">SAMEA2297795_02277</name>
    <name evidence="4" type="ORF">SAMEA2297796_02090</name>
</gene>
<evidence type="ECO:0000313" key="5">
    <source>
        <dbReference type="EMBL" id="SCT33811.1"/>
    </source>
</evidence>
<feature type="domain" description="DUF4467" evidence="3">
    <location>
        <begin position="29"/>
        <end position="109"/>
    </location>
</feature>
<feature type="compositionally biased region" description="Basic and acidic residues" evidence="1">
    <location>
        <begin position="99"/>
        <end position="112"/>
    </location>
</feature>
<accession>A0A1D4PZD1</accession>
<dbReference type="InterPro" id="IPR028075">
    <property type="entry name" value="DUF4467"/>
</dbReference>
<feature type="signal peptide" evidence="2">
    <location>
        <begin position="1"/>
        <end position="16"/>
    </location>
</feature>
<dbReference type="Proteomes" id="UP000095412">
    <property type="component" value="Unassembled WGS sequence"/>
</dbReference>
<organism evidence="5 7">
    <name type="scientific">Staphylococcus caeli</name>
    <dbReference type="NCBI Taxonomy" id="2201815"/>
    <lineage>
        <taxon>Bacteria</taxon>
        <taxon>Bacillati</taxon>
        <taxon>Bacillota</taxon>
        <taxon>Bacilli</taxon>
        <taxon>Bacillales</taxon>
        <taxon>Staphylococcaceae</taxon>
        <taxon>Staphylococcus</taxon>
    </lineage>
</organism>
<dbReference type="Gene3D" id="3.10.450.560">
    <property type="match status" value="1"/>
</dbReference>
<dbReference type="PROSITE" id="PS51257">
    <property type="entry name" value="PROKAR_LIPOPROTEIN"/>
    <property type="match status" value="1"/>
</dbReference>
<name>A0A1D4PZD1_9STAP</name>
<dbReference type="OrthoDB" id="2414443at2"/>
<evidence type="ECO:0000256" key="1">
    <source>
        <dbReference type="SAM" id="MobiDB-lite"/>
    </source>
</evidence>
<feature type="chain" id="PRO_5038741785" evidence="2">
    <location>
        <begin position="17"/>
        <end position="112"/>
    </location>
</feature>
<evidence type="ECO:0000259" key="3">
    <source>
        <dbReference type="Pfam" id="PF14729"/>
    </source>
</evidence>
<dbReference type="AlphaFoldDB" id="A0A1D4PZD1"/>
<keyword evidence="5" id="KW-0449">Lipoprotein</keyword>
<evidence type="ECO:0000313" key="7">
    <source>
        <dbReference type="Proteomes" id="UP000095768"/>
    </source>
</evidence>
<feature type="region of interest" description="Disordered" evidence="1">
    <location>
        <begin position="82"/>
        <end position="112"/>
    </location>
</feature>
<keyword evidence="6" id="KW-1185">Reference proteome</keyword>
<feature type="compositionally biased region" description="Basic and acidic residues" evidence="1">
    <location>
        <begin position="82"/>
        <end position="92"/>
    </location>
</feature>
<reference evidence="5 7" key="1">
    <citation type="submission" date="2016-09" db="EMBL/GenBank/DDBJ databases">
        <authorList>
            <consortium name="Pathogen Informatics"/>
        </authorList>
    </citation>
    <scope>NUCLEOTIDE SEQUENCE [LARGE SCALE GENOMIC DNA]</scope>
    <source>
        <strain evidence="5 7">82B</strain>
    </source>
</reference>